<proteinExistence type="predicted"/>
<gene>
    <name evidence="1" type="ORF">S01H4_66158</name>
</gene>
<name>X1FJA4_9ZZZZ</name>
<dbReference type="AlphaFoldDB" id="X1FJA4"/>
<protein>
    <submittedName>
        <fullName evidence="1">Uncharacterized protein</fullName>
    </submittedName>
</protein>
<accession>X1FJA4</accession>
<sequence length="44" mass="5020">MQFLKGKTFIASSMDEIFHGKSYLDTGRKLVLFERLAEARAKKG</sequence>
<feature type="non-terminal residue" evidence="1">
    <location>
        <position position="44"/>
    </location>
</feature>
<organism evidence="1">
    <name type="scientific">marine sediment metagenome</name>
    <dbReference type="NCBI Taxonomy" id="412755"/>
    <lineage>
        <taxon>unclassified sequences</taxon>
        <taxon>metagenomes</taxon>
        <taxon>ecological metagenomes</taxon>
    </lineage>
</organism>
<reference evidence="1" key="1">
    <citation type="journal article" date="2014" name="Front. Microbiol.">
        <title>High frequency of phylogenetically diverse reductive dehalogenase-homologous genes in deep subseafloor sedimentary metagenomes.</title>
        <authorList>
            <person name="Kawai M."/>
            <person name="Futagami T."/>
            <person name="Toyoda A."/>
            <person name="Takaki Y."/>
            <person name="Nishi S."/>
            <person name="Hori S."/>
            <person name="Arai W."/>
            <person name="Tsubouchi T."/>
            <person name="Morono Y."/>
            <person name="Uchiyama I."/>
            <person name="Ito T."/>
            <person name="Fujiyama A."/>
            <person name="Inagaki F."/>
            <person name="Takami H."/>
        </authorList>
    </citation>
    <scope>NUCLEOTIDE SEQUENCE</scope>
    <source>
        <strain evidence="1">Expedition CK06-06</strain>
    </source>
</reference>
<comment type="caution">
    <text evidence="1">The sequence shown here is derived from an EMBL/GenBank/DDBJ whole genome shotgun (WGS) entry which is preliminary data.</text>
</comment>
<evidence type="ECO:0000313" key="1">
    <source>
        <dbReference type="EMBL" id="GAH20873.1"/>
    </source>
</evidence>
<dbReference type="EMBL" id="BART01040812">
    <property type="protein sequence ID" value="GAH20873.1"/>
    <property type="molecule type" value="Genomic_DNA"/>
</dbReference>